<protein>
    <submittedName>
        <fullName evidence="1">Uncharacterized protein</fullName>
    </submittedName>
</protein>
<keyword evidence="2" id="KW-1185">Reference proteome</keyword>
<organism evidence="1">
    <name type="scientific">Oppiella nova</name>
    <dbReference type="NCBI Taxonomy" id="334625"/>
    <lineage>
        <taxon>Eukaryota</taxon>
        <taxon>Metazoa</taxon>
        <taxon>Ecdysozoa</taxon>
        <taxon>Arthropoda</taxon>
        <taxon>Chelicerata</taxon>
        <taxon>Arachnida</taxon>
        <taxon>Acari</taxon>
        <taxon>Acariformes</taxon>
        <taxon>Sarcoptiformes</taxon>
        <taxon>Oribatida</taxon>
        <taxon>Brachypylina</taxon>
        <taxon>Oppioidea</taxon>
        <taxon>Oppiidae</taxon>
        <taxon>Oppiella</taxon>
    </lineage>
</organism>
<dbReference type="EMBL" id="CAJPVJ010000367">
    <property type="protein sequence ID" value="CAG2162231.1"/>
    <property type="molecule type" value="Genomic_DNA"/>
</dbReference>
<accession>A0A7R9LCI8</accession>
<evidence type="ECO:0000313" key="1">
    <source>
        <dbReference type="EMBL" id="CAD7639177.1"/>
    </source>
</evidence>
<dbReference type="Proteomes" id="UP000728032">
    <property type="component" value="Unassembled WGS sequence"/>
</dbReference>
<gene>
    <name evidence="1" type="ORF">ONB1V03_LOCUS1830</name>
</gene>
<dbReference type="AlphaFoldDB" id="A0A7R9LCI8"/>
<proteinExistence type="predicted"/>
<reference evidence="1" key="1">
    <citation type="submission" date="2020-11" db="EMBL/GenBank/DDBJ databases">
        <authorList>
            <person name="Tran Van P."/>
        </authorList>
    </citation>
    <scope>NUCLEOTIDE SEQUENCE</scope>
</reference>
<evidence type="ECO:0000313" key="2">
    <source>
        <dbReference type="Proteomes" id="UP000728032"/>
    </source>
</evidence>
<name>A0A7R9LCI8_9ACAR</name>
<sequence length="158" mass="18797">MNCESTVKARPAGCCGGYALNSPYNMSELPAHLYMPVQLRKSEWKKCKHWLHYWHLFSHHFIHTYHSSTDVHFTDCVDNQCQHHRQHNRNHKAIGDHLSPPYDHTVQLFVTITKELFMFIPKYSLIDDNFSYEIYVIKEFLRHCFLTYLVPNNPKAFT</sequence>
<dbReference type="EMBL" id="OC915192">
    <property type="protein sequence ID" value="CAD7639177.1"/>
    <property type="molecule type" value="Genomic_DNA"/>
</dbReference>